<feature type="domain" description="Response regulatory" evidence="2">
    <location>
        <begin position="6"/>
        <end position="126"/>
    </location>
</feature>
<evidence type="ECO:0000313" key="4">
    <source>
        <dbReference type="Proteomes" id="UP000316778"/>
    </source>
</evidence>
<reference evidence="3 4" key="1">
    <citation type="journal article" date="2013" name="Stand. Genomic Sci.">
        <title>Genomic Encyclopedia of Type Strains, Phase I: The one thousand microbial genomes (KMG-I) project.</title>
        <authorList>
            <person name="Kyrpides N.C."/>
            <person name="Woyke T."/>
            <person name="Eisen J.A."/>
            <person name="Garrity G."/>
            <person name="Lilburn T.G."/>
            <person name="Beck B.J."/>
            <person name="Whitman W.B."/>
            <person name="Hugenholtz P."/>
            <person name="Klenk H.P."/>
        </authorList>
    </citation>
    <scope>NUCLEOTIDE SEQUENCE [LARGE SCALE GENOMIC DNA]</scope>
    <source>
        <strain evidence="3 4">DSM 13484</strain>
    </source>
</reference>
<dbReference type="CDD" id="cd17557">
    <property type="entry name" value="REC_Rcp-like"/>
    <property type="match status" value="1"/>
</dbReference>
<dbReference type="PROSITE" id="PS50110">
    <property type="entry name" value="RESPONSE_REGULATORY"/>
    <property type="match status" value="1"/>
</dbReference>
<dbReference type="InterPro" id="IPR011006">
    <property type="entry name" value="CheY-like_superfamily"/>
</dbReference>
<dbReference type="InterPro" id="IPR001789">
    <property type="entry name" value="Sig_transdc_resp-reg_receiver"/>
</dbReference>
<evidence type="ECO:0000259" key="2">
    <source>
        <dbReference type="PROSITE" id="PS50110"/>
    </source>
</evidence>
<dbReference type="SUPFAM" id="SSF52172">
    <property type="entry name" value="CheY-like"/>
    <property type="match status" value="1"/>
</dbReference>
<dbReference type="PANTHER" id="PTHR44520:SF2">
    <property type="entry name" value="RESPONSE REGULATOR RCP1"/>
    <property type="match status" value="1"/>
</dbReference>
<dbReference type="SMART" id="SM00448">
    <property type="entry name" value="REC"/>
    <property type="match status" value="1"/>
</dbReference>
<accession>A0A562T6B5</accession>
<dbReference type="Proteomes" id="UP000316778">
    <property type="component" value="Unassembled WGS sequence"/>
</dbReference>
<sequence>MSMSPIFLLIDDDTDDTFLFNEVLQQVNPAVTFRSAANGQEALDTLKSTAALPDVIFLDLNMPRMDGRQCLSALKQDHRLKHIPVIIYTTSSHPLDIAQTLQNGAACFITKPTDTRALINILAAIAANVHSNLEDTLHTLRDDVTTFVTG</sequence>
<dbReference type="InterPro" id="IPR052893">
    <property type="entry name" value="TCS_response_regulator"/>
</dbReference>
<keyword evidence="4" id="KW-1185">Reference proteome</keyword>
<name>A0A562T6B5_CHIJA</name>
<comment type="caution">
    <text evidence="3">The sequence shown here is derived from an EMBL/GenBank/DDBJ whole genome shotgun (WGS) entry which is preliminary data.</text>
</comment>
<dbReference type="EMBL" id="VLLG01000003">
    <property type="protein sequence ID" value="TWI88794.1"/>
    <property type="molecule type" value="Genomic_DNA"/>
</dbReference>
<dbReference type="Pfam" id="PF00072">
    <property type="entry name" value="Response_reg"/>
    <property type="match status" value="1"/>
</dbReference>
<keyword evidence="1" id="KW-0597">Phosphoprotein</keyword>
<feature type="modified residue" description="4-aspartylphosphate" evidence="1">
    <location>
        <position position="59"/>
    </location>
</feature>
<organism evidence="3 4">
    <name type="scientific">Chitinophaga japonensis</name>
    <name type="common">Flexibacter japonensis</name>
    <dbReference type="NCBI Taxonomy" id="104662"/>
    <lineage>
        <taxon>Bacteria</taxon>
        <taxon>Pseudomonadati</taxon>
        <taxon>Bacteroidota</taxon>
        <taxon>Chitinophagia</taxon>
        <taxon>Chitinophagales</taxon>
        <taxon>Chitinophagaceae</taxon>
        <taxon>Chitinophaga</taxon>
    </lineage>
</organism>
<dbReference type="Gene3D" id="3.40.50.2300">
    <property type="match status" value="1"/>
</dbReference>
<dbReference type="PANTHER" id="PTHR44520">
    <property type="entry name" value="RESPONSE REGULATOR RCP1-RELATED"/>
    <property type="match status" value="1"/>
</dbReference>
<proteinExistence type="predicted"/>
<evidence type="ECO:0000256" key="1">
    <source>
        <dbReference type="PROSITE-ProRule" id="PRU00169"/>
    </source>
</evidence>
<dbReference type="AlphaFoldDB" id="A0A562T6B5"/>
<protein>
    <submittedName>
        <fullName evidence="3">Response regulator receiver domain-containing protein</fullName>
    </submittedName>
</protein>
<evidence type="ECO:0000313" key="3">
    <source>
        <dbReference type="EMBL" id="TWI88794.1"/>
    </source>
</evidence>
<gene>
    <name evidence="3" type="ORF">LX66_2880</name>
</gene>
<dbReference type="GO" id="GO:0000160">
    <property type="term" value="P:phosphorelay signal transduction system"/>
    <property type="evidence" value="ECO:0007669"/>
    <property type="project" value="InterPro"/>
</dbReference>